<feature type="binding site" evidence="10">
    <location>
        <position position="30"/>
    </location>
    <ligand>
        <name>NAD(+)</name>
        <dbReference type="ChEBI" id="CHEBI:57540"/>
    </ligand>
</feature>
<feature type="binding site" evidence="10">
    <location>
        <position position="35"/>
    </location>
    <ligand>
        <name>NAD(+)</name>
        <dbReference type="ChEBI" id="CHEBI:57540"/>
    </ligand>
</feature>
<organism evidence="12 13">
    <name type="scientific">Cellulomonas gilvus (strain ATCC 13127 / NRRL B-14078)</name>
    <name type="common">Cellvibrio gilvus</name>
    <dbReference type="NCBI Taxonomy" id="593907"/>
    <lineage>
        <taxon>Bacteria</taxon>
        <taxon>Bacillati</taxon>
        <taxon>Actinomycetota</taxon>
        <taxon>Actinomycetes</taxon>
        <taxon>Micrococcales</taxon>
        <taxon>Cellulomonadaceae</taxon>
        <taxon>Cellulomonas</taxon>
    </lineage>
</organism>
<keyword evidence="5 7" id="KW-0520">NAD</keyword>
<dbReference type="HOGENOM" id="CLU_023810_1_2_11"/>
<feature type="binding site" evidence="9">
    <location>
        <begin position="147"/>
        <end position="150"/>
    </location>
    <ligand>
        <name>substrate</name>
    </ligand>
</feature>
<feature type="binding site" evidence="10">
    <location>
        <position position="338"/>
    </location>
    <ligand>
        <name>NAD(+)</name>
        <dbReference type="ChEBI" id="CHEBI:57540"/>
    </ligand>
</feature>
<dbReference type="eggNOG" id="COG1004">
    <property type="taxonomic scope" value="Bacteria"/>
</dbReference>
<feature type="binding site" evidence="9">
    <location>
        <position position="331"/>
    </location>
    <ligand>
        <name>substrate</name>
    </ligand>
</feature>
<proteinExistence type="inferred from homology"/>
<dbReference type="GO" id="GO:0000271">
    <property type="term" value="P:polysaccharide biosynthetic process"/>
    <property type="evidence" value="ECO:0007669"/>
    <property type="project" value="InterPro"/>
</dbReference>
<dbReference type="EMBL" id="CP002665">
    <property type="protein sequence ID" value="AEI11017.1"/>
    <property type="molecule type" value="Genomic_DNA"/>
</dbReference>
<feature type="binding site" evidence="10">
    <location>
        <position position="150"/>
    </location>
    <ligand>
        <name>NAD(+)</name>
        <dbReference type="ChEBI" id="CHEBI:57540"/>
    </ligand>
</feature>
<feature type="binding site" evidence="9">
    <location>
        <position position="265"/>
    </location>
    <ligand>
        <name>substrate</name>
    </ligand>
</feature>
<dbReference type="AlphaFoldDB" id="F8A602"/>
<dbReference type="Gene3D" id="1.20.5.100">
    <property type="entry name" value="Cytochrome c1, transmembrane anchor, C-terminal"/>
    <property type="match status" value="1"/>
</dbReference>
<dbReference type="Pfam" id="PF03721">
    <property type="entry name" value="UDPG_MGDP_dh_N"/>
    <property type="match status" value="1"/>
</dbReference>
<dbReference type="InterPro" id="IPR014027">
    <property type="entry name" value="UDP-Glc/GDP-Man_DH_C"/>
</dbReference>
<dbReference type="GO" id="GO:0003979">
    <property type="term" value="F:UDP-glucose 6-dehydrogenase activity"/>
    <property type="evidence" value="ECO:0007669"/>
    <property type="project" value="UniProtKB-EC"/>
</dbReference>
<dbReference type="NCBIfam" id="TIGR03026">
    <property type="entry name" value="NDP-sugDHase"/>
    <property type="match status" value="1"/>
</dbReference>
<dbReference type="KEGG" id="cga:Celgi_0495"/>
<dbReference type="Pfam" id="PF00984">
    <property type="entry name" value="UDPG_MGDP_dh"/>
    <property type="match status" value="1"/>
</dbReference>
<accession>F8A602</accession>
<dbReference type="Pfam" id="PF03720">
    <property type="entry name" value="UDPG_MGDP_dh_C"/>
    <property type="match status" value="1"/>
</dbReference>
<dbReference type="PANTHER" id="PTHR43750">
    <property type="entry name" value="UDP-GLUCOSE 6-DEHYDROGENASE TUAD"/>
    <property type="match status" value="1"/>
</dbReference>
<dbReference type="STRING" id="593907.Celgi_0495"/>
<dbReference type="InterPro" id="IPR036291">
    <property type="entry name" value="NAD(P)-bd_dom_sf"/>
</dbReference>
<dbReference type="SUPFAM" id="SSF51735">
    <property type="entry name" value="NAD(P)-binding Rossmann-fold domains"/>
    <property type="match status" value="1"/>
</dbReference>
<evidence type="ECO:0000256" key="10">
    <source>
        <dbReference type="PIRSR" id="PIRSR500134-3"/>
    </source>
</evidence>
<dbReference type="InterPro" id="IPR014026">
    <property type="entry name" value="UDP-Glc/GDP-Man_DH_dimer"/>
</dbReference>
<dbReference type="PIRSF" id="PIRSF000124">
    <property type="entry name" value="UDPglc_GDPman_dh"/>
    <property type="match status" value="1"/>
</dbReference>
<evidence type="ECO:0000256" key="8">
    <source>
        <dbReference type="PIRSR" id="PIRSR500134-1"/>
    </source>
</evidence>
<dbReference type="Proteomes" id="UP000000485">
    <property type="component" value="Chromosome"/>
</dbReference>
<evidence type="ECO:0000313" key="12">
    <source>
        <dbReference type="EMBL" id="AEI11017.1"/>
    </source>
</evidence>
<sequence>MRISVIGCGYLGAVHAAAMASLGHEVVGIDVDQAKIDSLRAGRAPFYEPGLPELLLEAGASGGLTFGTDIAAVAGARVHFVCVGTPQMKGEFRADLSYVDASIAALVPHLQPGDVVVGKSTVPVGTAERLAVELEPTGATLIWNPEFLREGFAVEDTLHPDRFVYGLPTDDAGVVTPAGDAARTLLDEVYATPLADDTPQVLTDYATAQLVKVAANSFLATKISFINAMAELCEATGADVTQLADAIGYDVRIGRRFLNAGLGFGGGCLPKDIRAFMARAGELGVDQALTFLREVDSINGRRRERMVDLAREVCGGSLVGKRVAVLGATFKPNSDDIRDSPALAVALGLEKQGAHVVVTDPQGLENARQAWPELHYADDVLDAVRDADAVLLGTEWSQYRELEPDVLGGLVAGKHMLDGRNVLDPVQWRAAGWTYRALGRP</sequence>
<feature type="binding site" evidence="10">
    <location>
        <position position="271"/>
    </location>
    <ligand>
        <name>NAD(+)</name>
        <dbReference type="ChEBI" id="CHEBI:57540"/>
    </ligand>
</feature>
<evidence type="ECO:0000259" key="11">
    <source>
        <dbReference type="SMART" id="SM00984"/>
    </source>
</evidence>
<keyword evidence="4 7" id="KW-0560">Oxidoreductase</keyword>
<dbReference type="GO" id="GO:0006065">
    <property type="term" value="P:UDP-glucuronate biosynthetic process"/>
    <property type="evidence" value="ECO:0007669"/>
    <property type="project" value="UniProtKB-UniPathway"/>
</dbReference>
<evidence type="ECO:0000256" key="1">
    <source>
        <dbReference type="ARBA" id="ARBA00004701"/>
    </source>
</evidence>
<evidence type="ECO:0000256" key="5">
    <source>
        <dbReference type="ARBA" id="ARBA00023027"/>
    </source>
</evidence>
<evidence type="ECO:0000256" key="2">
    <source>
        <dbReference type="ARBA" id="ARBA00006601"/>
    </source>
</evidence>
<reference evidence="13" key="1">
    <citation type="submission" date="2011-04" db="EMBL/GenBank/DDBJ databases">
        <title>Complete sequence of Cellvibrio gilvus ATCC 13127.</title>
        <authorList>
            <person name="Lucas S."/>
            <person name="Han J."/>
            <person name="Lapidus A."/>
            <person name="Cheng J.-F."/>
            <person name="Goodwin L."/>
            <person name="Pitluck S."/>
            <person name="Peters L."/>
            <person name="Munk A."/>
            <person name="Detter J.C."/>
            <person name="Han C."/>
            <person name="Tapia R."/>
            <person name="Land M."/>
            <person name="Hauser L."/>
            <person name="Kyrpides N."/>
            <person name="Ivanova N."/>
            <person name="Ovchinnikova G."/>
            <person name="Pagani I."/>
            <person name="Mead D."/>
            <person name="Brumm P."/>
            <person name="Woyke T."/>
        </authorList>
    </citation>
    <scope>NUCLEOTIDE SEQUENCE [LARGE SCALE GENOMIC DNA]</scope>
    <source>
        <strain evidence="13">ATCC 13127 / NRRL B-14078</strain>
    </source>
</reference>
<dbReference type="PANTHER" id="PTHR43750:SF3">
    <property type="entry name" value="UDP-GLUCOSE 6-DEHYDROGENASE TUAD"/>
    <property type="match status" value="1"/>
</dbReference>
<dbReference type="SUPFAM" id="SSF48179">
    <property type="entry name" value="6-phosphogluconate dehydrogenase C-terminal domain-like"/>
    <property type="match status" value="1"/>
</dbReference>
<dbReference type="Gene3D" id="3.40.50.720">
    <property type="entry name" value="NAD(P)-binding Rossmann-like Domain"/>
    <property type="match status" value="2"/>
</dbReference>
<comment type="catalytic activity">
    <reaction evidence="6 7">
        <text>UDP-alpha-D-glucose + 2 NAD(+) + H2O = UDP-alpha-D-glucuronate + 2 NADH + 3 H(+)</text>
        <dbReference type="Rhea" id="RHEA:23596"/>
        <dbReference type="ChEBI" id="CHEBI:15377"/>
        <dbReference type="ChEBI" id="CHEBI:15378"/>
        <dbReference type="ChEBI" id="CHEBI:57540"/>
        <dbReference type="ChEBI" id="CHEBI:57945"/>
        <dbReference type="ChEBI" id="CHEBI:58052"/>
        <dbReference type="ChEBI" id="CHEBI:58885"/>
        <dbReference type="EC" id="1.1.1.22"/>
    </reaction>
</comment>
<feature type="binding site" evidence="9">
    <location>
        <begin position="257"/>
        <end position="261"/>
    </location>
    <ligand>
        <name>substrate</name>
    </ligand>
</feature>
<evidence type="ECO:0000313" key="13">
    <source>
        <dbReference type="Proteomes" id="UP000000485"/>
    </source>
</evidence>
<dbReference type="InterPro" id="IPR001732">
    <property type="entry name" value="UDP-Glc/GDP-Man_DH_N"/>
</dbReference>
<comment type="similarity">
    <text evidence="2 7">Belongs to the UDP-glucose/GDP-mannose dehydrogenase family.</text>
</comment>
<keyword evidence="13" id="KW-1185">Reference proteome</keyword>
<evidence type="ECO:0000256" key="3">
    <source>
        <dbReference type="ARBA" id="ARBA00012954"/>
    </source>
</evidence>
<dbReference type="SMART" id="SM00984">
    <property type="entry name" value="UDPG_MGDP_dh_C"/>
    <property type="match status" value="1"/>
</dbReference>
<comment type="pathway">
    <text evidence="1">Nucleotide-sugar biosynthesis; UDP-alpha-D-glucuronate biosynthesis; UDP-alpha-D-glucuronate from UDP-alpha-D-glucose: step 1/1.</text>
</comment>
<dbReference type="UniPathway" id="UPA00038">
    <property type="reaction ID" value="UER00491"/>
</dbReference>
<evidence type="ECO:0000256" key="7">
    <source>
        <dbReference type="PIRNR" id="PIRNR000124"/>
    </source>
</evidence>
<dbReference type="InterPro" id="IPR028357">
    <property type="entry name" value="UDPglc_DH_bac"/>
</dbReference>
<feature type="binding site" evidence="10">
    <location>
        <position position="121"/>
    </location>
    <ligand>
        <name>NAD(+)</name>
        <dbReference type="ChEBI" id="CHEBI:57540"/>
    </ligand>
</feature>
<dbReference type="RefSeq" id="WP_013882542.1">
    <property type="nucleotide sequence ID" value="NC_015671.1"/>
</dbReference>
<dbReference type="PIRSF" id="PIRSF500134">
    <property type="entry name" value="UDPglc_DH_bac"/>
    <property type="match status" value="1"/>
</dbReference>
<feature type="domain" description="UDP-glucose/GDP-mannose dehydrogenase C-terminal" evidence="11">
    <location>
        <begin position="324"/>
        <end position="425"/>
    </location>
</feature>
<evidence type="ECO:0000256" key="4">
    <source>
        <dbReference type="ARBA" id="ARBA00023002"/>
    </source>
</evidence>
<dbReference type="InterPro" id="IPR008927">
    <property type="entry name" value="6-PGluconate_DH-like_C_sf"/>
</dbReference>
<feature type="binding site" evidence="10">
    <location>
        <position position="85"/>
    </location>
    <ligand>
        <name>NAD(+)</name>
        <dbReference type="ChEBI" id="CHEBI:57540"/>
    </ligand>
</feature>
<evidence type="ECO:0000256" key="6">
    <source>
        <dbReference type="ARBA" id="ARBA00047473"/>
    </source>
</evidence>
<name>F8A602_CELGA</name>
<protein>
    <recommendedName>
        <fullName evidence="3 7">UDP-glucose 6-dehydrogenase</fullName>
        <ecNumber evidence="3 7">1.1.1.22</ecNumber>
    </recommendedName>
</protein>
<dbReference type="EC" id="1.1.1.22" evidence="3 7"/>
<dbReference type="InterPro" id="IPR036220">
    <property type="entry name" value="UDP-Glc/GDP-Man_DH_C_sf"/>
</dbReference>
<dbReference type="OrthoDB" id="5193947at2"/>
<dbReference type="InterPro" id="IPR017476">
    <property type="entry name" value="UDP-Glc/GDP-Man"/>
</dbReference>
<evidence type="ECO:0000256" key="9">
    <source>
        <dbReference type="PIRSR" id="PIRSR500134-2"/>
    </source>
</evidence>
<feature type="binding site" evidence="9">
    <location>
        <position position="212"/>
    </location>
    <ligand>
        <name>substrate</name>
    </ligand>
</feature>
<feature type="active site" description="Nucleophile" evidence="8">
    <location>
        <position position="268"/>
    </location>
</feature>
<gene>
    <name evidence="12" type="ordered locus">Celgi_0495</name>
</gene>
<dbReference type="GO" id="GO:0051287">
    <property type="term" value="F:NAD binding"/>
    <property type="evidence" value="ECO:0007669"/>
    <property type="project" value="InterPro"/>
</dbReference>
<dbReference type="SUPFAM" id="SSF52413">
    <property type="entry name" value="UDP-glucose/GDP-mannose dehydrogenase C-terminal domain"/>
    <property type="match status" value="1"/>
</dbReference>